<sequence>MPLPPVELYTNLSRVPTQQCSGNHPSSPRQVKAAFAPAYCFMHGNNQDPACGWAYITRDEAHLLSIARRNIWTAEALEEMIARDLEVGMNAVAIEETTDEEEETKEAELAA</sequence>
<proteinExistence type="predicted"/>
<reference evidence="1" key="1">
    <citation type="submission" date="2021-02" db="EMBL/GenBank/DDBJ databases">
        <authorList>
            <person name="Palmer J.M."/>
        </authorList>
    </citation>
    <scope>NUCLEOTIDE SEQUENCE</scope>
    <source>
        <strain evidence="1">SCRP734</strain>
    </source>
</reference>
<evidence type="ECO:0000313" key="2">
    <source>
        <dbReference type="Proteomes" id="UP000694044"/>
    </source>
</evidence>
<evidence type="ECO:0000313" key="1">
    <source>
        <dbReference type="EMBL" id="KAG7375817.1"/>
    </source>
</evidence>
<keyword evidence="2" id="KW-1185">Reference proteome</keyword>
<dbReference type="OrthoDB" id="102172at2759"/>
<organism evidence="1 2">
    <name type="scientific">Phytophthora pseudosyringae</name>
    <dbReference type="NCBI Taxonomy" id="221518"/>
    <lineage>
        <taxon>Eukaryota</taxon>
        <taxon>Sar</taxon>
        <taxon>Stramenopiles</taxon>
        <taxon>Oomycota</taxon>
        <taxon>Peronosporomycetes</taxon>
        <taxon>Peronosporales</taxon>
        <taxon>Peronosporaceae</taxon>
        <taxon>Phytophthora</taxon>
    </lineage>
</organism>
<accession>A0A8T1V3G8</accession>
<comment type="caution">
    <text evidence="1">The sequence shown here is derived from an EMBL/GenBank/DDBJ whole genome shotgun (WGS) entry which is preliminary data.</text>
</comment>
<dbReference type="AlphaFoldDB" id="A0A8T1V3G8"/>
<name>A0A8T1V3G8_9STRA</name>
<protein>
    <submittedName>
        <fullName evidence="1">Uncharacterized protein</fullName>
    </submittedName>
</protein>
<dbReference type="EMBL" id="JAGDFM010000914">
    <property type="protein sequence ID" value="KAG7375817.1"/>
    <property type="molecule type" value="Genomic_DNA"/>
</dbReference>
<gene>
    <name evidence="1" type="ORF">PHYPSEUDO_015189</name>
</gene>
<dbReference type="Proteomes" id="UP000694044">
    <property type="component" value="Unassembled WGS sequence"/>
</dbReference>